<comment type="similarity">
    <text evidence="2">Belongs to the DoxX family.</text>
</comment>
<gene>
    <name evidence="8" type="ORF">J2S57_000833</name>
</gene>
<name>A0ABT9NXC5_9ACTN</name>
<keyword evidence="9" id="KW-1185">Reference proteome</keyword>
<evidence type="ECO:0000256" key="5">
    <source>
        <dbReference type="ARBA" id="ARBA00022989"/>
    </source>
</evidence>
<evidence type="ECO:0000256" key="1">
    <source>
        <dbReference type="ARBA" id="ARBA00004651"/>
    </source>
</evidence>
<protein>
    <submittedName>
        <fullName evidence="8">Oxidoreductase</fullName>
    </submittedName>
</protein>
<feature type="transmembrane region" description="Helical" evidence="7">
    <location>
        <begin position="47"/>
        <end position="69"/>
    </location>
</feature>
<evidence type="ECO:0000313" key="8">
    <source>
        <dbReference type="EMBL" id="MDP9825084.1"/>
    </source>
</evidence>
<comment type="subcellular location">
    <subcellularLocation>
        <location evidence="1">Cell membrane</location>
        <topology evidence="1">Multi-pass membrane protein</topology>
    </subcellularLocation>
</comment>
<dbReference type="RefSeq" id="WP_307238503.1">
    <property type="nucleotide sequence ID" value="NZ_JAUSQZ010000001.1"/>
</dbReference>
<dbReference type="Pfam" id="PF07681">
    <property type="entry name" value="DoxX"/>
    <property type="match status" value="1"/>
</dbReference>
<evidence type="ECO:0000256" key="2">
    <source>
        <dbReference type="ARBA" id="ARBA00006679"/>
    </source>
</evidence>
<reference evidence="8 9" key="1">
    <citation type="submission" date="2023-07" db="EMBL/GenBank/DDBJ databases">
        <title>Sequencing the genomes of 1000 actinobacteria strains.</title>
        <authorList>
            <person name="Klenk H.-P."/>
        </authorList>
    </citation>
    <scope>NUCLEOTIDE SEQUENCE [LARGE SCALE GENOMIC DNA]</scope>
    <source>
        <strain evidence="8 9">DSM 44388</strain>
    </source>
</reference>
<keyword evidence="5 7" id="KW-1133">Transmembrane helix</keyword>
<comment type="caution">
    <text evidence="8">The sequence shown here is derived from an EMBL/GenBank/DDBJ whole genome shotgun (WGS) entry which is preliminary data.</text>
</comment>
<proteinExistence type="inferred from homology"/>
<keyword evidence="4 7" id="KW-0812">Transmembrane</keyword>
<sequence length="142" mass="14361">MNNALLRDLVVLVARIAVGVVFIAHGWQKFSTNGMEATASGFDMMGVPAPTVSAWFAAIVELAGGALLIAGLALPVAGVLLFVDMLGAFAIVHAGSGVFVDQGGYELVLTLGVVALLLAAVGAGRFSLDQVVSPRLAKGAVA</sequence>
<organism evidence="8 9">
    <name type="scientific">Kineosporia succinea</name>
    <dbReference type="NCBI Taxonomy" id="84632"/>
    <lineage>
        <taxon>Bacteria</taxon>
        <taxon>Bacillati</taxon>
        <taxon>Actinomycetota</taxon>
        <taxon>Actinomycetes</taxon>
        <taxon>Kineosporiales</taxon>
        <taxon>Kineosporiaceae</taxon>
        <taxon>Kineosporia</taxon>
    </lineage>
</organism>
<dbReference type="InterPro" id="IPR051907">
    <property type="entry name" value="DoxX-like_oxidoreductase"/>
</dbReference>
<evidence type="ECO:0000256" key="3">
    <source>
        <dbReference type="ARBA" id="ARBA00022475"/>
    </source>
</evidence>
<dbReference type="Proteomes" id="UP001235712">
    <property type="component" value="Unassembled WGS sequence"/>
</dbReference>
<accession>A0ABT9NXC5</accession>
<keyword evidence="6 7" id="KW-0472">Membrane</keyword>
<evidence type="ECO:0000313" key="9">
    <source>
        <dbReference type="Proteomes" id="UP001235712"/>
    </source>
</evidence>
<evidence type="ECO:0000256" key="7">
    <source>
        <dbReference type="SAM" id="Phobius"/>
    </source>
</evidence>
<evidence type="ECO:0000256" key="4">
    <source>
        <dbReference type="ARBA" id="ARBA00022692"/>
    </source>
</evidence>
<keyword evidence="3" id="KW-1003">Cell membrane</keyword>
<dbReference type="PANTHER" id="PTHR33452">
    <property type="entry name" value="OXIDOREDUCTASE CATD-RELATED"/>
    <property type="match status" value="1"/>
</dbReference>
<feature type="transmembrane region" description="Helical" evidence="7">
    <location>
        <begin position="107"/>
        <end position="128"/>
    </location>
</feature>
<dbReference type="EMBL" id="JAUSQZ010000001">
    <property type="protein sequence ID" value="MDP9825084.1"/>
    <property type="molecule type" value="Genomic_DNA"/>
</dbReference>
<dbReference type="InterPro" id="IPR032808">
    <property type="entry name" value="DoxX"/>
</dbReference>
<evidence type="ECO:0000256" key="6">
    <source>
        <dbReference type="ARBA" id="ARBA00023136"/>
    </source>
</evidence>
<dbReference type="PANTHER" id="PTHR33452:SF1">
    <property type="entry name" value="INNER MEMBRANE PROTEIN YPHA-RELATED"/>
    <property type="match status" value="1"/>
</dbReference>
<feature type="transmembrane region" description="Helical" evidence="7">
    <location>
        <begin position="9"/>
        <end position="27"/>
    </location>
</feature>
<feature type="transmembrane region" description="Helical" evidence="7">
    <location>
        <begin position="76"/>
        <end position="95"/>
    </location>
</feature>